<feature type="compositionally biased region" description="Acidic residues" evidence="1">
    <location>
        <begin position="245"/>
        <end position="254"/>
    </location>
</feature>
<proteinExistence type="predicted"/>
<feature type="region of interest" description="Disordered" evidence="1">
    <location>
        <begin position="216"/>
        <end position="255"/>
    </location>
</feature>
<feature type="compositionally biased region" description="Basic and acidic residues" evidence="1">
    <location>
        <begin position="219"/>
        <end position="229"/>
    </location>
</feature>
<protein>
    <recommendedName>
        <fullName evidence="2">SWI/SNF and RSC complexes subunit Ssr4 N-terminal domain-containing protein</fullName>
    </recommendedName>
</protein>
<dbReference type="EMBL" id="BFAD01000007">
    <property type="protein sequence ID" value="GBE85421.1"/>
    <property type="molecule type" value="Genomic_DNA"/>
</dbReference>
<dbReference type="FunCoup" id="A0A401GT57">
    <property type="interactions" value="8"/>
</dbReference>
<sequence length="358" mass="39778">MSLHQDGPCLRYPENLGLHPTITHEVAVSMLLRATQLAQTTPFTWGYIDKPSEGQLFLVFITQQQPILQDGLRYQEQEQRYVLPAGPGRELEVMETKFGFIPGQDSVAFRMRRRYRLHKGGHPQLMLIHYLRGQNVPIVPSLNQPARVYPLRPLNEPSIFVMGEKMGQKVFTGSGGSAPPGERQQSLPPPMAAMNMNFGVGMSGNAQALLAAQNSNMEALERRSQRDRSGSMSTRQTQLPPSRTEDEDSADESDLISTRALALTRYKRNHELMNEVFMYAAFSKLKDNAPRAPPYSIFNKDELEEKAAKLAAEIDVLKAKAASRQEARLRAEASSGPDDAGDVSMTIDPPNAAEGIMV</sequence>
<organism evidence="3 4">
    <name type="scientific">Sparassis crispa</name>
    <dbReference type="NCBI Taxonomy" id="139825"/>
    <lineage>
        <taxon>Eukaryota</taxon>
        <taxon>Fungi</taxon>
        <taxon>Dikarya</taxon>
        <taxon>Basidiomycota</taxon>
        <taxon>Agaricomycotina</taxon>
        <taxon>Agaricomycetes</taxon>
        <taxon>Polyporales</taxon>
        <taxon>Sparassidaceae</taxon>
        <taxon>Sparassis</taxon>
    </lineage>
</organism>
<dbReference type="OrthoDB" id="5321006at2759"/>
<dbReference type="GO" id="GO:0006338">
    <property type="term" value="P:chromatin remodeling"/>
    <property type="evidence" value="ECO:0007669"/>
    <property type="project" value="InterPro"/>
</dbReference>
<gene>
    <name evidence="3" type="ORF">SCP_0706080</name>
</gene>
<feature type="region of interest" description="Disordered" evidence="1">
    <location>
        <begin position="170"/>
        <end position="192"/>
    </location>
</feature>
<dbReference type="AlphaFoldDB" id="A0A401GT57"/>
<reference evidence="3 4" key="1">
    <citation type="journal article" date="2018" name="Sci. Rep.">
        <title>Genome sequence of the cauliflower mushroom Sparassis crispa (Hanabiratake) and its association with beneficial usage.</title>
        <authorList>
            <person name="Kiyama R."/>
            <person name="Furutani Y."/>
            <person name="Kawaguchi K."/>
            <person name="Nakanishi T."/>
        </authorList>
    </citation>
    <scope>NUCLEOTIDE SEQUENCE [LARGE SCALE GENOMIC DNA]</scope>
</reference>
<feature type="domain" description="SWI/SNF and RSC complexes subunit Ssr4 N-terminal" evidence="2">
    <location>
        <begin position="19"/>
        <end position="130"/>
    </location>
</feature>
<name>A0A401GT57_9APHY</name>
<dbReference type="Proteomes" id="UP000287166">
    <property type="component" value="Unassembled WGS sequence"/>
</dbReference>
<feature type="region of interest" description="Disordered" evidence="1">
    <location>
        <begin position="324"/>
        <end position="358"/>
    </location>
</feature>
<dbReference type="InParanoid" id="A0A401GT57"/>
<dbReference type="Pfam" id="PF08549">
    <property type="entry name" value="SWI-SNF_Ssr4_N"/>
    <property type="match status" value="1"/>
</dbReference>
<evidence type="ECO:0000313" key="3">
    <source>
        <dbReference type="EMBL" id="GBE85421.1"/>
    </source>
</evidence>
<keyword evidence="4" id="KW-1185">Reference proteome</keyword>
<feature type="compositionally biased region" description="Polar residues" evidence="1">
    <location>
        <begin position="230"/>
        <end position="241"/>
    </location>
</feature>
<evidence type="ECO:0000256" key="1">
    <source>
        <dbReference type="SAM" id="MobiDB-lite"/>
    </source>
</evidence>
<dbReference type="GeneID" id="38782338"/>
<comment type="caution">
    <text evidence="3">The sequence shown here is derived from an EMBL/GenBank/DDBJ whole genome shotgun (WGS) entry which is preliminary data.</text>
</comment>
<evidence type="ECO:0000259" key="2">
    <source>
        <dbReference type="Pfam" id="PF08549"/>
    </source>
</evidence>
<dbReference type="InterPro" id="IPR013859">
    <property type="entry name" value="Ssr4_N"/>
</dbReference>
<accession>A0A401GT57</accession>
<dbReference type="RefSeq" id="XP_027616334.1">
    <property type="nucleotide sequence ID" value="XM_027760533.1"/>
</dbReference>
<evidence type="ECO:0000313" key="4">
    <source>
        <dbReference type="Proteomes" id="UP000287166"/>
    </source>
</evidence>